<dbReference type="InterPro" id="IPR050426">
    <property type="entry name" value="Glycosyltransferase_28"/>
</dbReference>
<proteinExistence type="inferred from homology"/>
<comment type="caution">
    <text evidence="6">The sequence shown here is derived from an EMBL/GenBank/DDBJ whole genome shotgun (WGS) entry which is preliminary data.</text>
</comment>
<dbReference type="RefSeq" id="WP_185005514.1">
    <property type="nucleotide sequence ID" value="NZ_BAAAUI010000043.1"/>
</dbReference>
<dbReference type="InterPro" id="IPR002213">
    <property type="entry name" value="UDP_glucos_trans"/>
</dbReference>
<dbReference type="SUPFAM" id="SSF53756">
    <property type="entry name" value="UDP-Glycosyltransferase/glycogen phosphorylase"/>
    <property type="match status" value="1"/>
</dbReference>
<comment type="similarity">
    <text evidence="1">Belongs to the glycosyltransferase 28 family.</text>
</comment>
<reference evidence="6 7" key="1">
    <citation type="submission" date="2020-08" db="EMBL/GenBank/DDBJ databases">
        <title>Sequencing the genomes of 1000 actinobacteria strains.</title>
        <authorList>
            <person name="Klenk H.-P."/>
        </authorList>
    </citation>
    <scope>NUCLEOTIDE SEQUENCE [LARGE SCALE GENOMIC DNA]</scope>
    <source>
        <strain evidence="6 7">DSM 44230</strain>
    </source>
</reference>
<evidence type="ECO:0000256" key="1">
    <source>
        <dbReference type="ARBA" id="ARBA00006962"/>
    </source>
</evidence>
<evidence type="ECO:0000313" key="6">
    <source>
        <dbReference type="EMBL" id="MBB4679811.1"/>
    </source>
</evidence>
<name>A0A7W7CES0_9PSEU</name>
<feature type="domain" description="Erythromycin biosynthesis protein CIII-like C-terminal" evidence="4">
    <location>
        <begin position="223"/>
        <end position="359"/>
    </location>
</feature>
<dbReference type="PANTHER" id="PTHR48050:SF13">
    <property type="entry name" value="STEROL 3-BETA-GLUCOSYLTRANSFERASE UGT80A2"/>
    <property type="match status" value="1"/>
</dbReference>
<gene>
    <name evidence="6" type="ORF">HNR67_005929</name>
</gene>
<evidence type="ECO:0000256" key="2">
    <source>
        <dbReference type="ARBA" id="ARBA00022676"/>
    </source>
</evidence>
<dbReference type="Proteomes" id="UP000533598">
    <property type="component" value="Unassembled WGS sequence"/>
</dbReference>
<evidence type="ECO:0000256" key="3">
    <source>
        <dbReference type="ARBA" id="ARBA00022679"/>
    </source>
</evidence>
<keyword evidence="7" id="KW-1185">Reference proteome</keyword>
<protein>
    <submittedName>
        <fullName evidence="6">UDP:flavonoid glycosyltransferase YjiC (YdhE family)</fullName>
    </submittedName>
</protein>
<dbReference type="InterPro" id="IPR010610">
    <property type="entry name" value="EryCIII-like_C"/>
</dbReference>
<dbReference type="FunFam" id="3.40.50.2000:FF:000072">
    <property type="entry name" value="Glycosyl transferase"/>
    <property type="match status" value="1"/>
</dbReference>
<feature type="domain" description="Erythromycin biosynthesis protein CIII-like N-terminal" evidence="5">
    <location>
        <begin position="95"/>
        <end position="152"/>
    </location>
</feature>
<evidence type="ECO:0000259" key="5">
    <source>
        <dbReference type="Pfam" id="PF21036"/>
    </source>
</evidence>
<dbReference type="Pfam" id="PF21036">
    <property type="entry name" value="EryCIII-like_N"/>
    <property type="match status" value="1"/>
</dbReference>
<dbReference type="InterPro" id="IPR048284">
    <property type="entry name" value="EryCIII-like_N"/>
</dbReference>
<keyword evidence="3 6" id="KW-0808">Transferase</keyword>
<dbReference type="CDD" id="cd03784">
    <property type="entry name" value="GT1_Gtf-like"/>
    <property type="match status" value="1"/>
</dbReference>
<keyword evidence="2" id="KW-0328">Glycosyltransferase</keyword>
<dbReference type="Pfam" id="PF06722">
    <property type="entry name" value="EryCIII-like_C"/>
    <property type="match status" value="1"/>
</dbReference>
<dbReference type="GO" id="GO:0017000">
    <property type="term" value="P:antibiotic biosynthetic process"/>
    <property type="evidence" value="ECO:0007669"/>
    <property type="project" value="UniProtKB-ARBA"/>
</dbReference>
<sequence length="361" mass="38136">MRVLFLGSPGAGHLLPMIPLATAFRDRGHAIAFATLDGGEAITRLDIPHLPIQPGLDWRHELRRLGAERHPGLLARTVATNSADRAAFVPLAAQVNRAALPATIATVRAWRPDLVIYEYLYPAALIAAAELGIPAIQHELGFTRTAPLRELMLTELAHPTLTPGHTLEVAPRGMIPGPDYGHPLRPIPLDTPGDLPAPTGRPRIAVTLGTVPPKVDGLTRLDRVVTAAAAIDADFTLVMGRMDISELGPLPSNVQPTGWVPWHRLLETCAAAVHHGGSGTALAALAAGVPQLVLPDGSDRFITADAVQARGAGVKAVAEEVTPELLRRLLADPGWQAAAREVSAEIAAMPTPGEVIDTLLV</sequence>
<dbReference type="PANTHER" id="PTHR48050">
    <property type="entry name" value="STEROL 3-BETA-GLUCOSYLTRANSFERASE"/>
    <property type="match status" value="1"/>
</dbReference>
<dbReference type="GO" id="GO:0016758">
    <property type="term" value="F:hexosyltransferase activity"/>
    <property type="evidence" value="ECO:0007669"/>
    <property type="project" value="UniProtKB-ARBA"/>
</dbReference>
<evidence type="ECO:0000259" key="4">
    <source>
        <dbReference type="Pfam" id="PF06722"/>
    </source>
</evidence>
<dbReference type="AlphaFoldDB" id="A0A7W7CES0"/>
<evidence type="ECO:0000313" key="7">
    <source>
        <dbReference type="Proteomes" id="UP000533598"/>
    </source>
</evidence>
<dbReference type="EMBL" id="JACHMH010000001">
    <property type="protein sequence ID" value="MBB4679811.1"/>
    <property type="molecule type" value="Genomic_DNA"/>
</dbReference>
<organism evidence="6 7">
    <name type="scientific">Crossiella cryophila</name>
    <dbReference type="NCBI Taxonomy" id="43355"/>
    <lineage>
        <taxon>Bacteria</taxon>
        <taxon>Bacillati</taxon>
        <taxon>Actinomycetota</taxon>
        <taxon>Actinomycetes</taxon>
        <taxon>Pseudonocardiales</taxon>
        <taxon>Pseudonocardiaceae</taxon>
        <taxon>Crossiella</taxon>
    </lineage>
</organism>
<accession>A0A7W7CES0</accession>
<dbReference type="GO" id="GO:0008194">
    <property type="term" value="F:UDP-glycosyltransferase activity"/>
    <property type="evidence" value="ECO:0007669"/>
    <property type="project" value="InterPro"/>
</dbReference>
<dbReference type="Gene3D" id="3.40.50.2000">
    <property type="entry name" value="Glycogen Phosphorylase B"/>
    <property type="match status" value="2"/>
</dbReference>